<name>A0A8R7TJX5_TRIUA</name>
<dbReference type="EnsemblPlants" id="TuG1812G0200003950.01.T01">
    <property type="protein sequence ID" value="TuG1812G0200003950.01.T01.cds300298"/>
    <property type="gene ID" value="TuG1812G0200003950.01"/>
</dbReference>
<evidence type="ECO:0000256" key="1">
    <source>
        <dbReference type="SAM" id="MobiDB-lite"/>
    </source>
</evidence>
<reference evidence="2" key="3">
    <citation type="submission" date="2022-06" db="UniProtKB">
        <authorList>
            <consortium name="EnsemblPlants"/>
        </authorList>
    </citation>
    <scope>IDENTIFICATION</scope>
</reference>
<sequence length="82" mass="9203">RRFARRTRDVPKSGREERGSHEARSRRDPVLLCLLATVHTGLTPSLAGPDVLLSWPRPETPAAAHLGVERRRGEVCGRQVQR</sequence>
<reference evidence="3" key="1">
    <citation type="journal article" date="2013" name="Nature">
        <title>Draft genome of the wheat A-genome progenitor Triticum urartu.</title>
        <authorList>
            <person name="Ling H.Q."/>
            <person name="Zhao S."/>
            <person name="Liu D."/>
            <person name="Wang J."/>
            <person name="Sun H."/>
            <person name="Zhang C."/>
            <person name="Fan H."/>
            <person name="Li D."/>
            <person name="Dong L."/>
            <person name="Tao Y."/>
            <person name="Gao C."/>
            <person name="Wu H."/>
            <person name="Li Y."/>
            <person name="Cui Y."/>
            <person name="Guo X."/>
            <person name="Zheng S."/>
            <person name="Wang B."/>
            <person name="Yu K."/>
            <person name="Liang Q."/>
            <person name="Yang W."/>
            <person name="Lou X."/>
            <person name="Chen J."/>
            <person name="Feng M."/>
            <person name="Jian J."/>
            <person name="Zhang X."/>
            <person name="Luo G."/>
            <person name="Jiang Y."/>
            <person name="Liu J."/>
            <person name="Wang Z."/>
            <person name="Sha Y."/>
            <person name="Zhang B."/>
            <person name="Wu H."/>
            <person name="Tang D."/>
            <person name="Shen Q."/>
            <person name="Xue P."/>
            <person name="Zou S."/>
            <person name="Wang X."/>
            <person name="Liu X."/>
            <person name="Wang F."/>
            <person name="Yang Y."/>
            <person name="An X."/>
            <person name="Dong Z."/>
            <person name="Zhang K."/>
            <person name="Zhang X."/>
            <person name="Luo M.C."/>
            <person name="Dvorak J."/>
            <person name="Tong Y."/>
            <person name="Wang J."/>
            <person name="Yang H."/>
            <person name="Li Z."/>
            <person name="Wang D."/>
            <person name="Zhang A."/>
            <person name="Wang J."/>
        </authorList>
    </citation>
    <scope>NUCLEOTIDE SEQUENCE</scope>
    <source>
        <strain evidence="3">cv. G1812</strain>
    </source>
</reference>
<accession>A0A8R7TJX5</accession>
<dbReference type="Gramene" id="TuG1812G0200003950.01.T01">
    <property type="protein sequence ID" value="TuG1812G0200003950.01.T01.cds300298"/>
    <property type="gene ID" value="TuG1812G0200003950.01"/>
</dbReference>
<dbReference type="AlphaFoldDB" id="A0A8R7TJX5"/>
<keyword evidence="3" id="KW-1185">Reference proteome</keyword>
<proteinExistence type="predicted"/>
<protein>
    <submittedName>
        <fullName evidence="2">Uncharacterized protein</fullName>
    </submittedName>
</protein>
<evidence type="ECO:0000313" key="3">
    <source>
        <dbReference type="Proteomes" id="UP000015106"/>
    </source>
</evidence>
<feature type="region of interest" description="Disordered" evidence="1">
    <location>
        <begin position="1"/>
        <end position="26"/>
    </location>
</feature>
<organism evidence="2 3">
    <name type="scientific">Triticum urartu</name>
    <name type="common">Red wild einkorn</name>
    <name type="synonym">Crithodium urartu</name>
    <dbReference type="NCBI Taxonomy" id="4572"/>
    <lineage>
        <taxon>Eukaryota</taxon>
        <taxon>Viridiplantae</taxon>
        <taxon>Streptophyta</taxon>
        <taxon>Embryophyta</taxon>
        <taxon>Tracheophyta</taxon>
        <taxon>Spermatophyta</taxon>
        <taxon>Magnoliopsida</taxon>
        <taxon>Liliopsida</taxon>
        <taxon>Poales</taxon>
        <taxon>Poaceae</taxon>
        <taxon>BOP clade</taxon>
        <taxon>Pooideae</taxon>
        <taxon>Triticodae</taxon>
        <taxon>Triticeae</taxon>
        <taxon>Triticinae</taxon>
        <taxon>Triticum</taxon>
    </lineage>
</organism>
<reference evidence="2" key="2">
    <citation type="submission" date="2018-03" db="EMBL/GenBank/DDBJ databases">
        <title>The Triticum urartu genome reveals the dynamic nature of wheat genome evolution.</title>
        <authorList>
            <person name="Ling H."/>
            <person name="Ma B."/>
            <person name="Shi X."/>
            <person name="Liu H."/>
            <person name="Dong L."/>
            <person name="Sun H."/>
            <person name="Cao Y."/>
            <person name="Gao Q."/>
            <person name="Zheng S."/>
            <person name="Li Y."/>
            <person name="Yu Y."/>
            <person name="Du H."/>
            <person name="Qi M."/>
            <person name="Li Y."/>
            <person name="Yu H."/>
            <person name="Cui Y."/>
            <person name="Wang N."/>
            <person name="Chen C."/>
            <person name="Wu H."/>
            <person name="Zhao Y."/>
            <person name="Zhang J."/>
            <person name="Li Y."/>
            <person name="Zhou W."/>
            <person name="Zhang B."/>
            <person name="Hu W."/>
            <person name="Eijk M."/>
            <person name="Tang J."/>
            <person name="Witsenboer H."/>
            <person name="Zhao S."/>
            <person name="Li Z."/>
            <person name="Zhang A."/>
            <person name="Wang D."/>
            <person name="Liang C."/>
        </authorList>
    </citation>
    <scope>NUCLEOTIDE SEQUENCE [LARGE SCALE GENOMIC DNA]</scope>
    <source>
        <strain evidence="2">cv. G1812</strain>
    </source>
</reference>
<dbReference type="Proteomes" id="UP000015106">
    <property type="component" value="Chromosome 2"/>
</dbReference>
<evidence type="ECO:0000313" key="2">
    <source>
        <dbReference type="EnsemblPlants" id="TuG1812G0200003950.01.T01.cds300298"/>
    </source>
</evidence>